<dbReference type="PANTHER" id="PTHR30006">
    <property type="entry name" value="THIAMINE-BINDING PERIPLASMIC PROTEIN-RELATED"/>
    <property type="match status" value="1"/>
</dbReference>
<dbReference type="PANTHER" id="PTHR30006:SF24">
    <property type="entry name" value="SLL0237 PROTEIN"/>
    <property type="match status" value="1"/>
</dbReference>
<dbReference type="OrthoDB" id="9791045at2"/>
<evidence type="ECO:0000313" key="2">
    <source>
        <dbReference type="EMBL" id="TLD69848.1"/>
    </source>
</evidence>
<dbReference type="Proteomes" id="UP000306196">
    <property type="component" value="Unassembled WGS sequence"/>
</dbReference>
<dbReference type="AlphaFoldDB" id="A0A5R8KC24"/>
<dbReference type="EMBL" id="VAUV01000011">
    <property type="protein sequence ID" value="TLD69848.1"/>
    <property type="molecule type" value="Genomic_DNA"/>
</dbReference>
<protein>
    <submittedName>
        <fullName evidence="2">Extracellular solute-binding protein</fullName>
    </submittedName>
</protein>
<name>A0A5R8KC24_9BACT</name>
<keyword evidence="1" id="KW-0732">Signal</keyword>
<dbReference type="Gene3D" id="3.40.190.10">
    <property type="entry name" value="Periplasmic binding protein-like II"/>
    <property type="match status" value="2"/>
</dbReference>
<gene>
    <name evidence="2" type="ORF">FEM03_16140</name>
</gene>
<accession>A0A5R8KC24</accession>
<evidence type="ECO:0000256" key="1">
    <source>
        <dbReference type="ARBA" id="ARBA00022729"/>
    </source>
</evidence>
<dbReference type="Pfam" id="PF13343">
    <property type="entry name" value="SBP_bac_6"/>
    <property type="match status" value="1"/>
</dbReference>
<keyword evidence="3" id="KW-1185">Reference proteome</keyword>
<proteinExistence type="predicted"/>
<reference evidence="2 3" key="1">
    <citation type="submission" date="2019-05" db="EMBL/GenBank/DDBJ databases">
        <title>Verrucobacter flavum gen. nov., sp. nov. a new member of the family Verrucomicrobiaceae.</title>
        <authorList>
            <person name="Szuroczki S."/>
            <person name="Abbaszade G."/>
            <person name="Szabo A."/>
            <person name="Felfoldi T."/>
            <person name="Schumann P."/>
            <person name="Boka K."/>
            <person name="Keki Z."/>
            <person name="Toumi M."/>
            <person name="Toth E."/>
        </authorList>
    </citation>
    <scope>NUCLEOTIDE SEQUENCE [LARGE SCALE GENOMIC DNA]</scope>
    <source>
        <strain evidence="2 3">MG-N-17</strain>
    </source>
</reference>
<comment type="caution">
    <text evidence="2">The sequence shown here is derived from an EMBL/GenBank/DDBJ whole genome shotgun (WGS) entry which is preliminary data.</text>
</comment>
<sequence>MRSPGKNGDACHECLVAFGMESASLETSLVQLCMDAAAPDAPPAELVPVRKGWRREVWVLVAMLVVLAAPWLLKPKESTAPASYDRRLVILTPHHEKIRQEFALAFTRYWREKTGQVVYIDWRTGGTAELAMLLRSEYGGAFQHYWTRTLKKDWSHEVGLAYANSKLKSTDESAAGVARRAFMESNVGIGIDLFFGGGSFDFEQQASAGILVAADPSGKFGLKPLREKHPDWFTDEVIPPSVSGEPFYDQEMRWVGTCLSSLGICYNSDVLKRLGVEKAPTQWADLADPRLIGQVALSDPNKSGTVTKSLEQLIQQQMQLRLEELTKDPATFSTEETRLKAALEQGWERGLRLIQRVSANARYFTDSATKIPLEVCQGDSAAGMCIDFYGRSFEEQVRKADGSTRIHFVAPVGGSSIGVDPVAMLRGAPDPELAMAFMEFVLTPEGQKLWNYQPGTAGGPQEAALRRLPVRRDFYTAENQALMTDAGLLPFEQAKLFTYRPEWTGSLFGAVRFLVKVMCIHVHADQQRAWKAIIAADFPPRAVAAFEDVSLVNYEATKRLAADLGKKDKELEMRLTREMTQRFRRHYELAYQLAKEGK</sequence>
<organism evidence="2 3">
    <name type="scientific">Phragmitibacter flavus</name>
    <dbReference type="NCBI Taxonomy" id="2576071"/>
    <lineage>
        <taxon>Bacteria</taxon>
        <taxon>Pseudomonadati</taxon>
        <taxon>Verrucomicrobiota</taxon>
        <taxon>Verrucomicrobiia</taxon>
        <taxon>Verrucomicrobiales</taxon>
        <taxon>Verrucomicrobiaceae</taxon>
        <taxon>Phragmitibacter</taxon>
    </lineage>
</organism>
<evidence type="ECO:0000313" key="3">
    <source>
        <dbReference type="Proteomes" id="UP000306196"/>
    </source>
</evidence>
<dbReference type="SUPFAM" id="SSF53850">
    <property type="entry name" value="Periplasmic binding protein-like II"/>
    <property type="match status" value="1"/>
</dbReference>